<reference evidence="2" key="1">
    <citation type="submission" date="2018-05" db="EMBL/GenBank/DDBJ databases">
        <title>Leptospira yasudae sp. nov. and Leptospira stimsonii sp. nov., two pathogenic species of the genus Leptospira isolated from environmental sources.</title>
        <authorList>
            <person name="Casanovas-Massana A."/>
            <person name="Hamond C."/>
            <person name="Santos L.A."/>
            <person name="Hacker K.P."/>
            <person name="Balassiano I."/>
            <person name="Medeiros M.A."/>
            <person name="Reis M.G."/>
            <person name="Ko A.I."/>
            <person name="Wunder E.A."/>
        </authorList>
    </citation>
    <scope>NUCLEOTIDE SEQUENCE [LARGE SCALE GENOMIC DNA]</scope>
    <source>
        <strain evidence="2">Yale</strain>
    </source>
</reference>
<dbReference type="EMBL" id="QHCT01000007">
    <property type="protein sequence ID" value="RHX85749.1"/>
    <property type="molecule type" value="Genomic_DNA"/>
</dbReference>
<organism evidence="1 2">
    <name type="scientific">Leptospira stimsonii</name>
    <dbReference type="NCBI Taxonomy" id="2202203"/>
    <lineage>
        <taxon>Bacteria</taxon>
        <taxon>Pseudomonadati</taxon>
        <taxon>Spirochaetota</taxon>
        <taxon>Spirochaetia</taxon>
        <taxon>Leptospirales</taxon>
        <taxon>Leptospiraceae</taxon>
        <taxon>Leptospira</taxon>
    </lineage>
</organism>
<comment type="caution">
    <text evidence="1">The sequence shown here is derived from an EMBL/GenBank/DDBJ whole genome shotgun (WGS) entry which is preliminary data.</text>
</comment>
<evidence type="ECO:0000313" key="2">
    <source>
        <dbReference type="Proteomes" id="UP000265798"/>
    </source>
</evidence>
<gene>
    <name evidence="1" type="ORF">DLM75_19675</name>
</gene>
<proteinExistence type="predicted"/>
<sequence length="63" mass="7571">MAPKLIFFWKQKGQESFKTYAFVLHTVVFLNDTFIRSLRAQSNHFRNPVQKDSHIEITFHLFN</sequence>
<evidence type="ECO:0000313" key="1">
    <source>
        <dbReference type="EMBL" id="RHX85749.1"/>
    </source>
</evidence>
<dbReference type="Proteomes" id="UP000265798">
    <property type="component" value="Unassembled WGS sequence"/>
</dbReference>
<dbReference type="AlphaFoldDB" id="A0A396YR98"/>
<name>A0A396YR98_9LEPT</name>
<accession>A0A396YR98</accession>
<protein>
    <submittedName>
        <fullName evidence="1">Uncharacterized protein</fullName>
    </submittedName>
</protein>